<dbReference type="AlphaFoldDB" id="A0A7X5R111"/>
<feature type="transmembrane region" description="Helical" evidence="2">
    <location>
        <begin position="333"/>
        <end position="352"/>
    </location>
</feature>
<dbReference type="EMBL" id="JAAMOX010000001">
    <property type="protein sequence ID" value="NIH53405.1"/>
    <property type="molecule type" value="Genomic_DNA"/>
</dbReference>
<gene>
    <name evidence="3" type="ORF">FHX76_001273</name>
</gene>
<evidence type="ECO:0008006" key="5">
    <source>
        <dbReference type="Google" id="ProtNLM"/>
    </source>
</evidence>
<dbReference type="RefSeq" id="WP_167148988.1">
    <property type="nucleotide sequence ID" value="NZ_JAAMOX010000001.1"/>
</dbReference>
<comment type="caution">
    <text evidence="3">The sequence shown here is derived from an EMBL/GenBank/DDBJ whole genome shotgun (WGS) entry which is preliminary data.</text>
</comment>
<evidence type="ECO:0000313" key="4">
    <source>
        <dbReference type="Proteomes" id="UP000541033"/>
    </source>
</evidence>
<feature type="transmembrane region" description="Helical" evidence="2">
    <location>
        <begin position="187"/>
        <end position="209"/>
    </location>
</feature>
<protein>
    <recommendedName>
        <fullName evidence="5">ABC transporter permease</fullName>
    </recommendedName>
</protein>
<feature type="transmembrane region" description="Helical" evidence="2">
    <location>
        <begin position="275"/>
        <end position="293"/>
    </location>
</feature>
<accession>A0A7X5R111</accession>
<feature type="transmembrane region" description="Helical" evidence="2">
    <location>
        <begin position="29"/>
        <end position="48"/>
    </location>
</feature>
<keyword evidence="2" id="KW-0472">Membrane</keyword>
<feature type="transmembrane region" description="Helical" evidence="2">
    <location>
        <begin position="248"/>
        <end position="268"/>
    </location>
</feature>
<evidence type="ECO:0000256" key="1">
    <source>
        <dbReference type="SAM" id="MobiDB-lite"/>
    </source>
</evidence>
<keyword evidence="2" id="KW-0812">Transmembrane</keyword>
<proteinExistence type="predicted"/>
<feature type="transmembrane region" description="Helical" evidence="2">
    <location>
        <begin position="221"/>
        <end position="242"/>
    </location>
</feature>
<name>A0A7X5R111_9MICO</name>
<feature type="region of interest" description="Disordered" evidence="1">
    <location>
        <begin position="1"/>
        <end position="20"/>
    </location>
</feature>
<reference evidence="3 4" key="1">
    <citation type="submission" date="2020-02" db="EMBL/GenBank/DDBJ databases">
        <title>Sequencing the genomes of 1000 actinobacteria strains.</title>
        <authorList>
            <person name="Klenk H.-P."/>
        </authorList>
    </citation>
    <scope>NUCLEOTIDE SEQUENCE [LARGE SCALE GENOMIC DNA]</scope>
    <source>
        <strain evidence="3 4">DSM 27960</strain>
    </source>
</reference>
<keyword evidence="2" id="KW-1133">Transmembrane helix</keyword>
<evidence type="ECO:0000256" key="2">
    <source>
        <dbReference type="SAM" id="Phobius"/>
    </source>
</evidence>
<keyword evidence="4" id="KW-1185">Reference proteome</keyword>
<dbReference type="Proteomes" id="UP000541033">
    <property type="component" value="Unassembled WGS sequence"/>
</dbReference>
<sequence>METPASGGTAAPQPTAAHPTSTAHWARPLAIAAGAAVIVFVVLVAFLWPTVTTTVHHLPVAITGPAPMVNAVTEALDSNSDDGPALDLVTATDRDNAESLIRSRGVYGAIVLGESPEVLTSSAASPVASQLLGQVAATLQAQLTSTYEQQLEAAGGSPQTAPLNPPAAPRVTVTDVVPLAETDARGAGLAAAAFPIALGGMIGGILISLTTTGRRRRLGALAAYGILGGLAIGLTMQTWFGILQGNLAINMLAISLSLFATGSLIAGLQGLLGRAGLAIAGIVTILLGNPLAANTAPMQFLAEPWGAVGQALVPGASSTLLRTLSYFPEASTATQWITLACWAVGGTLLVIIGSKRKPQPVAEPA</sequence>
<organism evidence="3 4">
    <name type="scientific">Lysinibacter cavernae</name>
    <dbReference type="NCBI Taxonomy" id="1640652"/>
    <lineage>
        <taxon>Bacteria</taxon>
        <taxon>Bacillati</taxon>
        <taxon>Actinomycetota</taxon>
        <taxon>Actinomycetes</taxon>
        <taxon>Micrococcales</taxon>
        <taxon>Microbacteriaceae</taxon>
        <taxon>Lysinibacter</taxon>
    </lineage>
</organism>
<evidence type="ECO:0000313" key="3">
    <source>
        <dbReference type="EMBL" id="NIH53405.1"/>
    </source>
</evidence>